<sequence>MSPLSSPLPGAWAASTRSPLINKNNNKNTVSLLAVIALLLCLADVVAGTCYKLDGSPYSKIRTDDGDWVPCDNTARISPCCSSKDYCLGNGLCLDAGANNYFSIQGCTDPSWPEPCTASPQCEHNLEAGYSFAFPCRMATNASFYYCCGQTAQCCNTTAPNDMLIFQGVTEISRPTLLPNGPATGTAATTTVTVTVTSTPGVLGSAVSSPDASSADNTKTLGIGLGVGVGVGLALIAALIFLGCQMRRKRKYDHRLASAPTSPTPAQMVEKPPMTGMTAVAPVQDFHQQQPYLAQQDQPSPPPPQQPQQLYPIQQGSPQQPVPVPVQQGSPPQQYPSSTTSSPVQGYNYSSQPPAPAATLYQLQQQQQQQQGMGYGQGFYELEQR</sequence>
<gene>
    <name evidence="3" type="ORF">B0T19DRAFT_3333</name>
</gene>
<dbReference type="Proteomes" id="UP001286456">
    <property type="component" value="Unassembled WGS sequence"/>
</dbReference>
<comment type="caution">
    <text evidence="3">The sequence shown here is derived from an EMBL/GenBank/DDBJ whole genome shotgun (WGS) entry which is preliminary data.</text>
</comment>
<evidence type="ECO:0000256" key="1">
    <source>
        <dbReference type="SAM" id="MobiDB-lite"/>
    </source>
</evidence>
<feature type="compositionally biased region" description="Low complexity" evidence="1">
    <location>
        <begin position="360"/>
        <end position="372"/>
    </location>
</feature>
<keyword evidence="2" id="KW-1133">Transmembrane helix</keyword>
<evidence type="ECO:0000256" key="2">
    <source>
        <dbReference type="SAM" id="Phobius"/>
    </source>
</evidence>
<accession>A0AAE0J2W3</accession>
<reference evidence="3" key="2">
    <citation type="submission" date="2023-06" db="EMBL/GenBank/DDBJ databases">
        <authorList>
            <consortium name="Lawrence Berkeley National Laboratory"/>
            <person name="Haridas S."/>
            <person name="Hensen N."/>
            <person name="Bonometti L."/>
            <person name="Westerberg I."/>
            <person name="Brannstrom I.O."/>
            <person name="Guillou S."/>
            <person name="Cros-Aarteil S."/>
            <person name="Calhoun S."/>
            <person name="Kuo A."/>
            <person name="Mondo S."/>
            <person name="Pangilinan J."/>
            <person name="Riley R."/>
            <person name="Labutti K."/>
            <person name="Andreopoulos B."/>
            <person name="Lipzen A."/>
            <person name="Chen C."/>
            <person name="Yanf M."/>
            <person name="Daum C."/>
            <person name="Ng V."/>
            <person name="Clum A."/>
            <person name="Steindorff A."/>
            <person name="Ohm R."/>
            <person name="Martin F."/>
            <person name="Silar P."/>
            <person name="Natvig D."/>
            <person name="Lalanne C."/>
            <person name="Gautier V."/>
            <person name="Ament-Velasquez S.L."/>
            <person name="Kruys A."/>
            <person name="Hutchinson M.I."/>
            <person name="Powell A.J."/>
            <person name="Barry K."/>
            <person name="Miller A.N."/>
            <person name="Grigoriev I.V."/>
            <person name="Debuchy R."/>
            <person name="Gladieux P."/>
            <person name="Thoren M.H."/>
            <person name="Johannesson H."/>
        </authorList>
    </citation>
    <scope>NUCLEOTIDE SEQUENCE</scope>
    <source>
        <strain evidence="3">SMH4131-1</strain>
    </source>
</reference>
<feature type="transmembrane region" description="Helical" evidence="2">
    <location>
        <begin position="221"/>
        <end position="242"/>
    </location>
</feature>
<dbReference type="EMBL" id="JAUEPO010000001">
    <property type="protein sequence ID" value="KAK3335241.1"/>
    <property type="molecule type" value="Genomic_DNA"/>
</dbReference>
<name>A0AAE0J2W3_9PEZI</name>
<feature type="region of interest" description="Disordered" evidence="1">
    <location>
        <begin position="291"/>
        <end position="385"/>
    </location>
</feature>
<dbReference type="AlphaFoldDB" id="A0AAE0J2W3"/>
<keyword evidence="4" id="KW-1185">Reference proteome</keyword>
<feature type="compositionally biased region" description="Low complexity" evidence="1">
    <location>
        <begin position="307"/>
        <end position="345"/>
    </location>
</feature>
<keyword evidence="2" id="KW-0472">Membrane</keyword>
<evidence type="ECO:0000313" key="3">
    <source>
        <dbReference type="EMBL" id="KAK3335241.1"/>
    </source>
</evidence>
<protein>
    <submittedName>
        <fullName evidence="3">Uncharacterized protein</fullName>
    </submittedName>
</protein>
<proteinExistence type="predicted"/>
<evidence type="ECO:0000313" key="4">
    <source>
        <dbReference type="Proteomes" id="UP001286456"/>
    </source>
</evidence>
<keyword evidence="2" id="KW-0812">Transmembrane</keyword>
<organism evidence="3 4">
    <name type="scientific">Cercophora scortea</name>
    <dbReference type="NCBI Taxonomy" id="314031"/>
    <lineage>
        <taxon>Eukaryota</taxon>
        <taxon>Fungi</taxon>
        <taxon>Dikarya</taxon>
        <taxon>Ascomycota</taxon>
        <taxon>Pezizomycotina</taxon>
        <taxon>Sordariomycetes</taxon>
        <taxon>Sordariomycetidae</taxon>
        <taxon>Sordariales</taxon>
        <taxon>Lasiosphaeriaceae</taxon>
        <taxon>Cercophora</taxon>
    </lineage>
</organism>
<reference evidence="3" key="1">
    <citation type="journal article" date="2023" name="Mol. Phylogenet. Evol.">
        <title>Genome-scale phylogeny and comparative genomics of the fungal order Sordariales.</title>
        <authorList>
            <person name="Hensen N."/>
            <person name="Bonometti L."/>
            <person name="Westerberg I."/>
            <person name="Brannstrom I.O."/>
            <person name="Guillou S."/>
            <person name="Cros-Aarteil S."/>
            <person name="Calhoun S."/>
            <person name="Haridas S."/>
            <person name="Kuo A."/>
            <person name="Mondo S."/>
            <person name="Pangilinan J."/>
            <person name="Riley R."/>
            <person name="LaButti K."/>
            <person name="Andreopoulos B."/>
            <person name="Lipzen A."/>
            <person name="Chen C."/>
            <person name="Yan M."/>
            <person name="Daum C."/>
            <person name="Ng V."/>
            <person name="Clum A."/>
            <person name="Steindorff A."/>
            <person name="Ohm R.A."/>
            <person name="Martin F."/>
            <person name="Silar P."/>
            <person name="Natvig D.O."/>
            <person name="Lalanne C."/>
            <person name="Gautier V."/>
            <person name="Ament-Velasquez S.L."/>
            <person name="Kruys A."/>
            <person name="Hutchinson M.I."/>
            <person name="Powell A.J."/>
            <person name="Barry K."/>
            <person name="Miller A.N."/>
            <person name="Grigoriev I.V."/>
            <person name="Debuchy R."/>
            <person name="Gladieux P."/>
            <person name="Hiltunen Thoren M."/>
            <person name="Johannesson H."/>
        </authorList>
    </citation>
    <scope>NUCLEOTIDE SEQUENCE</scope>
    <source>
        <strain evidence="3">SMH4131-1</strain>
    </source>
</reference>